<keyword evidence="3" id="KW-1185">Reference proteome</keyword>
<sequence>MSACASSSDPAPPLLFPYAGSTRCGIRSDEWFVADARTVAYSRTSTGQHLRVSLGRAPPPASSFVYYDFPDTSPGVEDGDDTGADECEEEDDDECEEDHGHDVDGWRITNGPTRPIFSAIAPVLPFFHGSSSSRRQIRRRRPNPIPPPLYLLFSPPCRPPPLSPAAPAAGFAATGHHSPNPALPSPLS</sequence>
<protein>
    <submittedName>
        <fullName evidence="2">Uncharacterized protein</fullName>
    </submittedName>
</protein>
<dbReference type="Proteomes" id="UP000275267">
    <property type="component" value="Unassembled WGS sequence"/>
</dbReference>
<dbReference type="OrthoDB" id="687690at2759"/>
<accession>A0A3L6PKI4</accession>
<proteinExistence type="predicted"/>
<evidence type="ECO:0000313" key="2">
    <source>
        <dbReference type="EMBL" id="RLM58843.1"/>
    </source>
</evidence>
<name>A0A3L6PKI4_PANMI</name>
<feature type="compositionally biased region" description="Acidic residues" evidence="1">
    <location>
        <begin position="77"/>
        <end position="97"/>
    </location>
</feature>
<gene>
    <name evidence="2" type="ORF">C2845_PM18G01910</name>
</gene>
<reference evidence="3" key="1">
    <citation type="journal article" date="2019" name="Nat. Commun.">
        <title>The genome of broomcorn millet.</title>
        <authorList>
            <person name="Zou C."/>
            <person name="Miki D."/>
            <person name="Li D."/>
            <person name="Tang Q."/>
            <person name="Xiao L."/>
            <person name="Rajput S."/>
            <person name="Deng P."/>
            <person name="Jia W."/>
            <person name="Huang R."/>
            <person name="Zhang M."/>
            <person name="Sun Y."/>
            <person name="Hu J."/>
            <person name="Fu X."/>
            <person name="Schnable P.S."/>
            <person name="Li F."/>
            <person name="Zhang H."/>
            <person name="Feng B."/>
            <person name="Zhu X."/>
            <person name="Liu R."/>
            <person name="Schnable J.C."/>
            <person name="Zhu J.-K."/>
            <person name="Zhang H."/>
        </authorList>
    </citation>
    <scope>NUCLEOTIDE SEQUENCE [LARGE SCALE GENOMIC DNA]</scope>
</reference>
<dbReference type="EMBL" id="PQIB02000017">
    <property type="protein sequence ID" value="RLM58843.1"/>
    <property type="molecule type" value="Genomic_DNA"/>
</dbReference>
<dbReference type="AlphaFoldDB" id="A0A3L6PKI4"/>
<organism evidence="2 3">
    <name type="scientific">Panicum miliaceum</name>
    <name type="common">Proso millet</name>
    <name type="synonym">Broomcorn millet</name>
    <dbReference type="NCBI Taxonomy" id="4540"/>
    <lineage>
        <taxon>Eukaryota</taxon>
        <taxon>Viridiplantae</taxon>
        <taxon>Streptophyta</taxon>
        <taxon>Embryophyta</taxon>
        <taxon>Tracheophyta</taxon>
        <taxon>Spermatophyta</taxon>
        <taxon>Magnoliopsida</taxon>
        <taxon>Liliopsida</taxon>
        <taxon>Poales</taxon>
        <taxon>Poaceae</taxon>
        <taxon>PACMAD clade</taxon>
        <taxon>Panicoideae</taxon>
        <taxon>Panicodae</taxon>
        <taxon>Paniceae</taxon>
        <taxon>Panicinae</taxon>
        <taxon>Panicum</taxon>
        <taxon>Panicum sect. Panicum</taxon>
    </lineage>
</organism>
<feature type="region of interest" description="Disordered" evidence="1">
    <location>
        <begin position="161"/>
        <end position="188"/>
    </location>
</feature>
<evidence type="ECO:0000313" key="3">
    <source>
        <dbReference type="Proteomes" id="UP000275267"/>
    </source>
</evidence>
<evidence type="ECO:0000256" key="1">
    <source>
        <dbReference type="SAM" id="MobiDB-lite"/>
    </source>
</evidence>
<feature type="region of interest" description="Disordered" evidence="1">
    <location>
        <begin position="71"/>
        <end position="106"/>
    </location>
</feature>
<comment type="caution">
    <text evidence="2">The sequence shown here is derived from an EMBL/GenBank/DDBJ whole genome shotgun (WGS) entry which is preliminary data.</text>
</comment>